<name>M9LTH0_PSEA3</name>
<proteinExistence type="predicted"/>
<accession>M9LTH0</accession>
<sequence>MVFKKSLLIAALATAISSAQAAEPTCKIQAGSWNELKISGQPIGVTHSGDVVVGGAPHLFSYAVCNSKTTGTKAKNQAVEGYIVDAYNTTQCLSLGKKEAQSAPITLSPCRFNKQGHVVHSQTFAWIPNGPDAVNATAYFKGVSDEPISKKSPPKYTLHYELQHPGLNGQLGRLMADYTPNLKALPEGQLTLSLEKHTGELPAKQAVLNCTEIIEGQLIYSNATARGNTYTGPLNAIWEADAKSVDKFLWQKCDYSSLGFTETSKYAYGRLRPAADQASGFVTCYSMEGPLGGSGPTAVPARRPHITSIVPKPCTFNVAAGRDLVRYNKQTKTVKFVPYPHLRRTGSLYWYTQADYDKNFRVEQKLTSPKSIGQAYLDHDNVFLTKFRPGNVTFQADPVLNAQPATKVEQPVKA</sequence>
<reference evidence="3" key="1">
    <citation type="journal article" date="2013" name="Genome Announc.">
        <title>Genome sequence of the basidiomycetous yeast Pseudozyma antarctica T-34, a producer of the glycolipid biosurfactants mannosylerythritol lipids.</title>
        <authorList>
            <person name="Morita T."/>
            <person name="Koike H."/>
            <person name="Koyama Y."/>
            <person name="Hagiwara H."/>
            <person name="Ito E."/>
            <person name="Fukuoka T."/>
            <person name="Imura T."/>
            <person name="Machida M."/>
            <person name="Kitamoto D."/>
        </authorList>
    </citation>
    <scope>NUCLEOTIDE SEQUENCE [LARGE SCALE GENOMIC DNA]</scope>
    <source>
        <strain evidence="3">T-34</strain>
    </source>
</reference>
<protein>
    <submittedName>
        <fullName evidence="2">Uncharacterized protein</fullName>
    </submittedName>
</protein>
<organism evidence="2 3">
    <name type="scientific">Pseudozyma antarctica (strain T-34)</name>
    <name type="common">Yeast</name>
    <name type="synonym">Candida antarctica</name>
    <dbReference type="NCBI Taxonomy" id="1151754"/>
    <lineage>
        <taxon>Eukaryota</taxon>
        <taxon>Fungi</taxon>
        <taxon>Dikarya</taxon>
        <taxon>Basidiomycota</taxon>
        <taxon>Ustilaginomycotina</taxon>
        <taxon>Ustilaginomycetes</taxon>
        <taxon>Ustilaginales</taxon>
        <taxon>Ustilaginaceae</taxon>
        <taxon>Moesziomyces</taxon>
    </lineage>
</organism>
<evidence type="ECO:0000313" key="2">
    <source>
        <dbReference type="EMBL" id="GAC77731.1"/>
    </source>
</evidence>
<keyword evidence="1" id="KW-0732">Signal</keyword>
<dbReference type="AlphaFoldDB" id="M9LTH0"/>
<dbReference type="Proteomes" id="UP000011976">
    <property type="component" value="Unassembled WGS sequence"/>
</dbReference>
<dbReference type="OrthoDB" id="2546048at2759"/>
<dbReference type="EMBL" id="DF196793">
    <property type="protein sequence ID" value="GAC77731.1"/>
    <property type="molecule type" value="Genomic_DNA"/>
</dbReference>
<gene>
    <name evidence="2" type="ORF">PANT_27d00094</name>
</gene>
<feature type="chain" id="PRO_5004100006" evidence="1">
    <location>
        <begin position="22"/>
        <end position="414"/>
    </location>
</feature>
<evidence type="ECO:0000313" key="3">
    <source>
        <dbReference type="Proteomes" id="UP000011976"/>
    </source>
</evidence>
<feature type="signal peptide" evidence="1">
    <location>
        <begin position="1"/>
        <end position="21"/>
    </location>
</feature>
<evidence type="ECO:0000256" key="1">
    <source>
        <dbReference type="SAM" id="SignalP"/>
    </source>
</evidence>